<comment type="cofactor">
    <cofactor evidence="1">
        <name>Mg(2+)</name>
        <dbReference type="ChEBI" id="CHEBI:18420"/>
    </cofactor>
</comment>
<evidence type="ECO:0000256" key="3">
    <source>
        <dbReference type="RuleBase" id="RU003476"/>
    </source>
</evidence>
<dbReference type="eggNOG" id="COG1051">
    <property type="taxonomic scope" value="Bacteria"/>
</dbReference>
<organism evidence="5 6">
    <name type="scientific">Asticcacaulis excentricus (strain ATCC 15261 / DSM 4724 / KCTC 12464 / NCIMB 9791 / VKM B-1370 / CB 48)</name>
    <dbReference type="NCBI Taxonomy" id="573065"/>
    <lineage>
        <taxon>Bacteria</taxon>
        <taxon>Pseudomonadati</taxon>
        <taxon>Pseudomonadota</taxon>
        <taxon>Alphaproteobacteria</taxon>
        <taxon>Caulobacterales</taxon>
        <taxon>Caulobacteraceae</taxon>
        <taxon>Asticcacaulis</taxon>
    </lineage>
</organism>
<dbReference type="PROSITE" id="PS51462">
    <property type="entry name" value="NUDIX"/>
    <property type="match status" value="1"/>
</dbReference>
<dbReference type="EC" id="2.7.7.1" evidence="5"/>
<dbReference type="Pfam" id="PF00293">
    <property type="entry name" value="NUDIX"/>
    <property type="match status" value="1"/>
</dbReference>
<evidence type="ECO:0000313" key="5">
    <source>
        <dbReference type="EMBL" id="ADU13955.1"/>
    </source>
</evidence>
<evidence type="ECO:0000256" key="1">
    <source>
        <dbReference type="ARBA" id="ARBA00001946"/>
    </source>
</evidence>
<dbReference type="EMBL" id="CP002395">
    <property type="protein sequence ID" value="ADU13955.1"/>
    <property type="molecule type" value="Genomic_DNA"/>
</dbReference>
<dbReference type="GO" id="GO:0000309">
    <property type="term" value="F:nicotinamide-nucleotide adenylyltransferase activity"/>
    <property type="evidence" value="ECO:0007669"/>
    <property type="project" value="UniProtKB-EC"/>
</dbReference>
<keyword evidence="6" id="KW-1185">Reference proteome</keyword>
<dbReference type="InterPro" id="IPR020084">
    <property type="entry name" value="NUDIX_hydrolase_CS"/>
</dbReference>
<keyword evidence="2 3" id="KW-0378">Hydrolase</keyword>
<reference evidence="6" key="1">
    <citation type="submission" date="2010-12" db="EMBL/GenBank/DDBJ databases">
        <title>Complete sequence of chromosome 1 of Asticcacaulis excentricus CB 48.</title>
        <authorList>
            <consortium name="US DOE Joint Genome Institute"/>
            <person name="Lucas S."/>
            <person name="Copeland A."/>
            <person name="Lapidus A."/>
            <person name="Cheng J.-F."/>
            <person name="Bruce D."/>
            <person name="Goodwin L."/>
            <person name="Pitluck S."/>
            <person name="Teshima H."/>
            <person name="Davenport K."/>
            <person name="Detter J.C."/>
            <person name="Han C."/>
            <person name="Tapia R."/>
            <person name="Land M."/>
            <person name="Hauser L."/>
            <person name="Jeffries C."/>
            <person name="Kyrpides N."/>
            <person name="Ivanova N."/>
            <person name="Ovchinnikova G."/>
            <person name="Brun Y.V."/>
            <person name="Woyke T."/>
        </authorList>
    </citation>
    <scope>NUCLEOTIDE SEQUENCE [LARGE SCALE GENOMIC DNA]</scope>
    <source>
        <strain evidence="6">ATCC 15261 / DSM 4724 / KCTC 12464 / NCIMB 9791 / VKM B-1370 / CB 48</strain>
    </source>
</reference>
<dbReference type="STRING" id="573065.Astex_2301"/>
<proteinExistence type="inferred from homology"/>
<dbReference type="PANTHER" id="PTHR43736:SF1">
    <property type="entry name" value="DIHYDRONEOPTERIN TRIPHOSPHATE DIPHOSPHATASE"/>
    <property type="match status" value="1"/>
</dbReference>
<dbReference type="SUPFAM" id="SSF55811">
    <property type="entry name" value="Nudix"/>
    <property type="match status" value="1"/>
</dbReference>
<name>E8RMS4_ASTEC</name>
<keyword evidence="5" id="KW-0808">Transferase</keyword>
<dbReference type="AlphaFoldDB" id="E8RMS4"/>
<gene>
    <name evidence="5" type="ordered locus">Astex_2301</name>
</gene>
<dbReference type="Gene3D" id="3.90.79.10">
    <property type="entry name" value="Nucleoside Triphosphate Pyrophosphohydrolase"/>
    <property type="match status" value="1"/>
</dbReference>
<dbReference type="PRINTS" id="PR00502">
    <property type="entry name" value="NUDIXFAMILY"/>
</dbReference>
<evidence type="ECO:0000256" key="2">
    <source>
        <dbReference type="ARBA" id="ARBA00022801"/>
    </source>
</evidence>
<dbReference type="PANTHER" id="PTHR43736">
    <property type="entry name" value="ADP-RIBOSE PYROPHOSPHATASE"/>
    <property type="match status" value="1"/>
</dbReference>
<dbReference type="InterPro" id="IPR020476">
    <property type="entry name" value="Nudix_hydrolase"/>
</dbReference>
<feature type="domain" description="Nudix hydrolase" evidence="4">
    <location>
        <begin position="177"/>
        <end position="314"/>
    </location>
</feature>
<dbReference type="InterPro" id="IPR015797">
    <property type="entry name" value="NUDIX_hydrolase-like_dom_sf"/>
</dbReference>
<dbReference type="Proteomes" id="UP000001492">
    <property type="component" value="Chromosome 1"/>
</dbReference>
<dbReference type="CDD" id="cd18873">
    <property type="entry name" value="NUDIX_NadM_like"/>
    <property type="match status" value="1"/>
</dbReference>
<evidence type="ECO:0000259" key="4">
    <source>
        <dbReference type="PROSITE" id="PS51462"/>
    </source>
</evidence>
<accession>E8RMS4</accession>
<dbReference type="InterPro" id="IPR000086">
    <property type="entry name" value="NUDIX_hydrolase_dom"/>
</dbReference>
<evidence type="ECO:0000313" key="6">
    <source>
        <dbReference type="Proteomes" id="UP000001492"/>
    </source>
</evidence>
<dbReference type="PROSITE" id="PS00893">
    <property type="entry name" value="NUDIX_BOX"/>
    <property type="match status" value="1"/>
</dbReference>
<dbReference type="HOGENOM" id="CLU_068406_0_0_5"/>
<comment type="similarity">
    <text evidence="3">Belongs to the Nudix hydrolase family.</text>
</comment>
<dbReference type="KEGG" id="aex:Astex_2301"/>
<dbReference type="OrthoDB" id="9761969at2"/>
<protein>
    <submittedName>
        <fullName evidence="5">Nicotinamide-nucleotide adenylyltransferase</fullName>
        <ecNumber evidence="5">2.7.7.1</ecNumber>
    </submittedName>
</protein>
<keyword evidence="5" id="KW-0548">Nucleotidyltransferase</keyword>
<sequence length="326" mass="36346">MNRVCLVIARFHPLTRACEALLRAKIDAGYAVTVCLIGADAPRSHRYPFTVDEQMEMLGAIGVRGIAIKEALSRQERKRQFSEISPEADILLFDPFYANVLKDDWRSGNVEVVSQGVLKDMDEARHTWLASGGCSLVSPEVQQLMAAADGDGTRARLWEEEQYVLNYRRSWEAAPYPPVLVTADVLIQCENKVLLIQRGGLPGRGLWALPGGFVDEGETLFDAALRELREETGLSLGYDYARSCMVQKKTFDDPNRSSRGRTVTHAVHFDLTGQTLDTLEAGDDAAALQWVDIEAALKMRSVMFEDHFLMLEYFLKKAQEGVALGC</sequence>
<dbReference type="RefSeq" id="WP_013479783.1">
    <property type="nucleotide sequence ID" value="NC_014816.1"/>
</dbReference>
<dbReference type="GO" id="GO:0016787">
    <property type="term" value="F:hydrolase activity"/>
    <property type="evidence" value="ECO:0007669"/>
    <property type="project" value="UniProtKB-KW"/>
</dbReference>